<protein>
    <recommendedName>
        <fullName evidence="4">Interleukin-7</fullName>
    </recommendedName>
</protein>
<name>A0A8C8AB46_9STRI</name>
<keyword evidence="1" id="KW-0732">Signal</keyword>
<dbReference type="Ensembl" id="ENSOSUT00000001741.1">
    <property type="protein sequence ID" value="ENSOSUP00000001708.1"/>
    <property type="gene ID" value="ENSOSUG00000001251.1"/>
</dbReference>
<evidence type="ECO:0000313" key="2">
    <source>
        <dbReference type="Ensembl" id="ENSOSUP00000001708.1"/>
    </source>
</evidence>
<reference evidence="2" key="2">
    <citation type="submission" date="2025-09" db="UniProtKB">
        <authorList>
            <consortium name="Ensembl"/>
        </authorList>
    </citation>
    <scope>IDENTIFICATION</scope>
</reference>
<reference evidence="2" key="1">
    <citation type="submission" date="2025-08" db="UniProtKB">
        <authorList>
            <consortium name="Ensembl"/>
        </authorList>
    </citation>
    <scope>IDENTIFICATION</scope>
</reference>
<evidence type="ECO:0008006" key="4">
    <source>
        <dbReference type="Google" id="ProtNLM"/>
    </source>
</evidence>
<feature type="chain" id="PRO_5034095270" description="Interleukin-7" evidence="1">
    <location>
        <begin position="17"/>
        <end position="170"/>
    </location>
</feature>
<feature type="signal peptide" evidence="1">
    <location>
        <begin position="1"/>
        <end position="16"/>
    </location>
</feature>
<organism evidence="2 3">
    <name type="scientific">Otus sunia</name>
    <name type="common">Oriental scops-owl</name>
    <dbReference type="NCBI Taxonomy" id="257818"/>
    <lineage>
        <taxon>Eukaryota</taxon>
        <taxon>Metazoa</taxon>
        <taxon>Chordata</taxon>
        <taxon>Craniata</taxon>
        <taxon>Vertebrata</taxon>
        <taxon>Euteleostomi</taxon>
        <taxon>Archelosauria</taxon>
        <taxon>Archosauria</taxon>
        <taxon>Dinosauria</taxon>
        <taxon>Saurischia</taxon>
        <taxon>Theropoda</taxon>
        <taxon>Coelurosauria</taxon>
        <taxon>Aves</taxon>
        <taxon>Neognathae</taxon>
        <taxon>Neoaves</taxon>
        <taxon>Telluraves</taxon>
        <taxon>Strigiformes</taxon>
        <taxon>Strigidae</taxon>
        <taxon>Otus</taxon>
    </lineage>
</organism>
<sequence>MYLHLFLLLFSSGASSYFLPPKETPHLQNKTKYTIIDEMLCLLEAENDPIKEQFSKPLHVKSQGCAHYNTEKFIHELKKIPTCKCMKIVEKDMKKLEQNCSILKKSSSNDRSCLVTAKTNFSRFKESLEEFLKWVNQKQECNIIMRSESGSYPDNECTCPDLWKYSKGLL</sequence>
<dbReference type="AlphaFoldDB" id="A0A8C8AB46"/>
<evidence type="ECO:0000256" key="1">
    <source>
        <dbReference type="SAM" id="SignalP"/>
    </source>
</evidence>
<proteinExistence type="predicted"/>
<accession>A0A8C8AB46</accession>
<dbReference type="Proteomes" id="UP000694552">
    <property type="component" value="Unplaced"/>
</dbReference>
<keyword evidence="3" id="KW-1185">Reference proteome</keyword>
<evidence type="ECO:0000313" key="3">
    <source>
        <dbReference type="Proteomes" id="UP000694552"/>
    </source>
</evidence>